<dbReference type="EMBL" id="BAABHJ010000041">
    <property type="protein sequence ID" value="GAA4619393.1"/>
    <property type="molecule type" value="Genomic_DNA"/>
</dbReference>
<gene>
    <name evidence="3" type="ORF">GCM10023195_87650</name>
</gene>
<accession>A0ABP8U1J2</accession>
<sequence>MRRATWGYASGAALMVISLTAATPASKSDRTDGTAMECRQIPVINTYYTNSAGRRTATPSADSSTTRVYNVYGGPMSVTVPPKTWNPVAASDAEIQRYGLYPRPKSPARRKIWEEMYSHVTSWAVPDMCARTSTRPLRSIRPRTRRPGRAPWPSR</sequence>
<evidence type="ECO:0000313" key="3">
    <source>
        <dbReference type="EMBL" id="GAA4619393.1"/>
    </source>
</evidence>
<protein>
    <submittedName>
        <fullName evidence="3">Uncharacterized protein</fullName>
    </submittedName>
</protein>
<reference evidence="4" key="1">
    <citation type="journal article" date="2019" name="Int. J. Syst. Evol. Microbiol.">
        <title>The Global Catalogue of Microorganisms (GCM) 10K type strain sequencing project: providing services to taxonomists for standard genome sequencing and annotation.</title>
        <authorList>
            <consortium name="The Broad Institute Genomics Platform"/>
            <consortium name="The Broad Institute Genome Sequencing Center for Infectious Disease"/>
            <person name="Wu L."/>
            <person name="Ma J."/>
        </authorList>
    </citation>
    <scope>NUCLEOTIDE SEQUENCE [LARGE SCALE GENOMIC DNA]</scope>
    <source>
        <strain evidence="4">JCM 17938</strain>
    </source>
</reference>
<dbReference type="Proteomes" id="UP001500212">
    <property type="component" value="Unassembled WGS sequence"/>
</dbReference>
<keyword evidence="2" id="KW-0732">Signal</keyword>
<keyword evidence="4" id="KW-1185">Reference proteome</keyword>
<comment type="caution">
    <text evidence="3">The sequence shown here is derived from an EMBL/GenBank/DDBJ whole genome shotgun (WGS) entry which is preliminary data.</text>
</comment>
<feature type="compositionally biased region" description="Basic residues" evidence="1">
    <location>
        <begin position="138"/>
        <end position="148"/>
    </location>
</feature>
<name>A0ABP8U1J2_9ACTN</name>
<feature type="chain" id="PRO_5045592268" evidence="2">
    <location>
        <begin position="22"/>
        <end position="155"/>
    </location>
</feature>
<evidence type="ECO:0000313" key="4">
    <source>
        <dbReference type="Proteomes" id="UP001500212"/>
    </source>
</evidence>
<feature type="region of interest" description="Disordered" evidence="1">
    <location>
        <begin position="134"/>
        <end position="155"/>
    </location>
</feature>
<evidence type="ECO:0000256" key="1">
    <source>
        <dbReference type="SAM" id="MobiDB-lite"/>
    </source>
</evidence>
<evidence type="ECO:0000256" key="2">
    <source>
        <dbReference type="SAM" id="SignalP"/>
    </source>
</evidence>
<feature type="signal peptide" evidence="2">
    <location>
        <begin position="1"/>
        <end position="21"/>
    </location>
</feature>
<organism evidence="3 4">
    <name type="scientific">Actinoallomurus liliacearum</name>
    <dbReference type="NCBI Taxonomy" id="1080073"/>
    <lineage>
        <taxon>Bacteria</taxon>
        <taxon>Bacillati</taxon>
        <taxon>Actinomycetota</taxon>
        <taxon>Actinomycetes</taxon>
        <taxon>Streptosporangiales</taxon>
        <taxon>Thermomonosporaceae</taxon>
        <taxon>Actinoallomurus</taxon>
    </lineage>
</organism>
<proteinExistence type="predicted"/>